<keyword evidence="2" id="KW-1185">Reference proteome</keyword>
<organism evidence="1 2">
    <name type="scientific">Marinobacterium stanieri</name>
    <dbReference type="NCBI Taxonomy" id="49186"/>
    <lineage>
        <taxon>Bacteria</taxon>
        <taxon>Pseudomonadati</taxon>
        <taxon>Pseudomonadota</taxon>
        <taxon>Gammaproteobacteria</taxon>
        <taxon>Oceanospirillales</taxon>
        <taxon>Oceanospirillaceae</taxon>
        <taxon>Marinobacterium</taxon>
    </lineage>
</organism>
<dbReference type="EMBL" id="FTMN01000011">
    <property type="protein sequence ID" value="SIQ91087.1"/>
    <property type="molecule type" value="Genomic_DNA"/>
</dbReference>
<gene>
    <name evidence="1" type="ORF">SAMN05421647_11139</name>
</gene>
<name>A0A1N6WLW9_9GAMM</name>
<accession>A0A1N6WLW9</accession>
<sequence>MARDEWDWIDRVPHFQLYREPQKRVRWLKPKEAE</sequence>
<evidence type="ECO:0000313" key="1">
    <source>
        <dbReference type="EMBL" id="SIQ91087.1"/>
    </source>
</evidence>
<proteinExistence type="predicted"/>
<dbReference type="AlphaFoldDB" id="A0A1N6WLW9"/>
<evidence type="ECO:0000313" key="2">
    <source>
        <dbReference type="Proteomes" id="UP000186895"/>
    </source>
</evidence>
<dbReference type="Proteomes" id="UP000186895">
    <property type="component" value="Unassembled WGS sequence"/>
</dbReference>
<dbReference type="STRING" id="49186.SAMN05421647_11139"/>
<protein>
    <submittedName>
        <fullName evidence="1">Uncharacterized protein</fullName>
    </submittedName>
</protein>
<reference evidence="1 2" key="1">
    <citation type="submission" date="2017-01" db="EMBL/GenBank/DDBJ databases">
        <authorList>
            <person name="Mah S.A."/>
            <person name="Swanson W.J."/>
            <person name="Moy G.W."/>
            <person name="Vacquier V.D."/>
        </authorList>
    </citation>
    <scope>NUCLEOTIDE SEQUENCE [LARGE SCALE GENOMIC DNA]</scope>
    <source>
        <strain evidence="1 2">DSM 7027</strain>
    </source>
</reference>